<evidence type="ECO:0000256" key="1">
    <source>
        <dbReference type="SAM" id="Phobius"/>
    </source>
</evidence>
<keyword evidence="1" id="KW-1133">Transmembrane helix</keyword>
<gene>
    <name evidence="2" type="ORF">LA66_14620</name>
</gene>
<feature type="transmembrane region" description="Helical" evidence="1">
    <location>
        <begin position="12"/>
        <end position="34"/>
    </location>
</feature>
<dbReference type="RefSeq" id="WP_039194658.1">
    <property type="nucleotide sequence ID" value="NZ_JAQRFV010000009.1"/>
</dbReference>
<protein>
    <submittedName>
        <fullName evidence="2">Uncharacterized protein</fullName>
    </submittedName>
</protein>
<evidence type="ECO:0000313" key="3">
    <source>
        <dbReference type="Proteomes" id="UP000030826"/>
    </source>
</evidence>
<reference evidence="2 3" key="1">
    <citation type="submission" date="2014-09" db="EMBL/GenBank/DDBJ databases">
        <title>Isolation and characterization of Aurantimonas altamirensis ON-56566 from clinical sample following a dog bite.</title>
        <authorList>
            <person name="Eshaghi A."/>
            <person name="Li A."/>
            <person name="Shahinas D."/>
            <person name="Bahn P."/>
            <person name="Kus J.V."/>
            <person name="Patel S.N."/>
        </authorList>
    </citation>
    <scope>NUCLEOTIDE SEQUENCE [LARGE SCALE GENOMIC DNA]</scope>
    <source>
        <strain evidence="2 3">ON-56566</strain>
    </source>
</reference>
<feature type="transmembrane region" description="Helical" evidence="1">
    <location>
        <begin position="101"/>
        <end position="122"/>
    </location>
</feature>
<feature type="transmembrane region" description="Helical" evidence="1">
    <location>
        <begin position="46"/>
        <end position="69"/>
    </location>
</feature>
<proteinExistence type="predicted"/>
<keyword evidence="1" id="KW-0472">Membrane</keyword>
<comment type="caution">
    <text evidence="2">The sequence shown here is derived from an EMBL/GenBank/DDBJ whole genome shotgun (WGS) entry which is preliminary data.</text>
</comment>
<dbReference type="STRING" id="370622.LA66_14620"/>
<evidence type="ECO:0000313" key="2">
    <source>
        <dbReference type="EMBL" id="KHJ53835.1"/>
    </source>
</evidence>
<name>A0A0B1Q4T0_9HYPH</name>
<keyword evidence="1" id="KW-0812">Transmembrane</keyword>
<sequence length="125" mass="13533">MAVSNRTRDNLWTLIATPTIWAVHFLVCYVAAAWRCAPNVAVFEPIGGVRVLILVLTVAALSGCGVIGWRAISEWRANGGTVPHDGDSAEVRERFLEFSSFLLAGLSFLGVVFTALPALMIVDCR</sequence>
<dbReference type="EMBL" id="JRFJ01000004">
    <property type="protein sequence ID" value="KHJ53835.1"/>
    <property type="molecule type" value="Genomic_DNA"/>
</dbReference>
<dbReference type="OrthoDB" id="7264282at2"/>
<dbReference type="AlphaFoldDB" id="A0A0B1Q4T0"/>
<dbReference type="Proteomes" id="UP000030826">
    <property type="component" value="Unassembled WGS sequence"/>
</dbReference>
<organism evidence="2 3">
    <name type="scientific">Aureimonas altamirensis</name>
    <dbReference type="NCBI Taxonomy" id="370622"/>
    <lineage>
        <taxon>Bacteria</taxon>
        <taxon>Pseudomonadati</taxon>
        <taxon>Pseudomonadota</taxon>
        <taxon>Alphaproteobacteria</taxon>
        <taxon>Hyphomicrobiales</taxon>
        <taxon>Aurantimonadaceae</taxon>
        <taxon>Aureimonas</taxon>
    </lineage>
</organism>
<accession>A0A0B1Q4T0</accession>